<comment type="caution">
    <text evidence="2">The sequence shown here is derived from an EMBL/GenBank/DDBJ whole genome shotgun (WGS) entry which is preliminary data.</text>
</comment>
<gene>
    <name evidence="2" type="ORF">BISA_1077</name>
</gene>
<dbReference type="NCBIfam" id="NF038065">
    <property type="entry name" value="Pr6Pr"/>
    <property type="match status" value="1"/>
</dbReference>
<sequence>MGFRGEAGAVSRLIDMRFIAALWRLAIAGFCFVGTYEAWSKPQYWVYFTFQTGFVLGVVMLWAGAATLLKGIQPPAWLKGCVTLYAIVTALVAFFLMPPDDPAYVPQVIGIMTNTMLHKIAPIMAVIDFLLFDPHRRFRWHYMFSWLLYFPLYLAFVLIRAALWPNSGPAAGGSPYPYEFINLSTLGWQGFAVSCGKLALAFIVLSFAVWVIDRALPKKALLG</sequence>
<proteinExistence type="predicted"/>
<feature type="transmembrane region" description="Helical" evidence="1">
    <location>
        <begin position="21"/>
        <end position="39"/>
    </location>
</feature>
<evidence type="ECO:0008006" key="4">
    <source>
        <dbReference type="Google" id="ProtNLM"/>
    </source>
</evidence>
<accession>A0A087D8E0</accession>
<name>A0A087D8E0_9BIFI</name>
<evidence type="ECO:0000256" key="1">
    <source>
        <dbReference type="SAM" id="Phobius"/>
    </source>
</evidence>
<dbReference type="EMBL" id="JGZN01000013">
    <property type="protein sequence ID" value="KFI91790.1"/>
    <property type="molecule type" value="Genomic_DNA"/>
</dbReference>
<dbReference type="InterPro" id="IPR049713">
    <property type="entry name" value="Pr6Pr-like"/>
</dbReference>
<evidence type="ECO:0000313" key="3">
    <source>
        <dbReference type="Proteomes" id="UP000029066"/>
    </source>
</evidence>
<feature type="transmembrane region" description="Helical" evidence="1">
    <location>
        <begin position="45"/>
        <end position="69"/>
    </location>
</feature>
<reference evidence="2 3" key="1">
    <citation type="submission" date="2014-03" db="EMBL/GenBank/DDBJ databases">
        <title>Genomics of Bifidobacteria.</title>
        <authorList>
            <person name="Ventura M."/>
            <person name="Milani C."/>
            <person name="Lugli G.A."/>
        </authorList>
    </citation>
    <scope>NUCLEOTIDE SEQUENCE [LARGE SCALE GENOMIC DNA]</scope>
    <source>
        <strain evidence="2 3">DSM 23967</strain>
    </source>
</reference>
<dbReference type="STRING" id="1437607.BISA_1077"/>
<keyword evidence="1" id="KW-1133">Transmembrane helix</keyword>
<dbReference type="Proteomes" id="UP000029066">
    <property type="component" value="Unassembled WGS sequence"/>
</dbReference>
<feature type="transmembrane region" description="Helical" evidence="1">
    <location>
        <begin position="144"/>
        <end position="166"/>
    </location>
</feature>
<dbReference type="AlphaFoldDB" id="A0A087D8E0"/>
<protein>
    <recommendedName>
        <fullName evidence="4">Permeases of the major facilitator superfamily</fullName>
    </recommendedName>
</protein>
<keyword evidence="1" id="KW-0812">Transmembrane</keyword>
<feature type="transmembrane region" description="Helical" evidence="1">
    <location>
        <begin position="186"/>
        <end position="212"/>
    </location>
</feature>
<keyword evidence="1" id="KW-0472">Membrane</keyword>
<feature type="transmembrane region" description="Helical" evidence="1">
    <location>
        <begin position="76"/>
        <end position="97"/>
    </location>
</feature>
<feature type="transmembrane region" description="Helical" evidence="1">
    <location>
        <begin position="109"/>
        <end position="132"/>
    </location>
</feature>
<evidence type="ECO:0000313" key="2">
    <source>
        <dbReference type="EMBL" id="KFI91790.1"/>
    </source>
</evidence>
<organism evidence="2 3">
    <name type="scientific">Bifidobacterium saguini DSM 23967</name>
    <dbReference type="NCBI Taxonomy" id="1437607"/>
    <lineage>
        <taxon>Bacteria</taxon>
        <taxon>Bacillati</taxon>
        <taxon>Actinomycetota</taxon>
        <taxon>Actinomycetes</taxon>
        <taxon>Bifidobacteriales</taxon>
        <taxon>Bifidobacteriaceae</taxon>
        <taxon>Bifidobacterium</taxon>
    </lineage>
</organism>